<protein>
    <submittedName>
        <fullName evidence="5">ABC transporter ATP-binding protein</fullName>
    </submittedName>
</protein>
<evidence type="ECO:0000259" key="4">
    <source>
        <dbReference type="PROSITE" id="PS50893"/>
    </source>
</evidence>
<keyword evidence="1" id="KW-0813">Transport</keyword>
<evidence type="ECO:0000313" key="5">
    <source>
        <dbReference type="EMBL" id="AVP66107.1"/>
    </source>
</evidence>
<dbReference type="GO" id="GO:0005524">
    <property type="term" value="F:ATP binding"/>
    <property type="evidence" value="ECO:0007669"/>
    <property type="project" value="UniProtKB-KW"/>
</dbReference>
<dbReference type="SUPFAM" id="SSF52540">
    <property type="entry name" value="P-loop containing nucleoside triphosphate hydrolases"/>
    <property type="match status" value="1"/>
</dbReference>
<reference evidence="5 6" key="1">
    <citation type="submission" date="2018-01" db="EMBL/GenBank/DDBJ databases">
        <title>Genetic Diversity of Clostridium botulinum in seafood.</title>
        <authorList>
            <person name="Athira V."/>
            <person name="Arun Jyothi P.V."/>
            <person name="Lalitha K.V."/>
            <person name="Joseph T.C."/>
        </authorList>
    </citation>
    <scope>NUCLEOTIDE SEQUENCE [LARGE SCALE GENOMIC DNA]</scope>
    <source>
        <strain evidence="5 6">Mfbjulcb5</strain>
    </source>
</reference>
<dbReference type="InterPro" id="IPR027417">
    <property type="entry name" value="P-loop_NTPase"/>
</dbReference>
<feature type="domain" description="ABC transporter" evidence="4">
    <location>
        <begin position="4"/>
        <end position="235"/>
    </location>
</feature>
<dbReference type="PANTHER" id="PTHR42788:SF21">
    <property type="entry name" value="ABC TRANSPORTER ATP-BINDING PROTEIN"/>
    <property type="match status" value="1"/>
</dbReference>
<dbReference type="InterPro" id="IPR003593">
    <property type="entry name" value="AAA+_ATPase"/>
</dbReference>
<organism evidence="5 6">
    <name type="scientific">Clostridium botulinum</name>
    <dbReference type="NCBI Taxonomy" id="1491"/>
    <lineage>
        <taxon>Bacteria</taxon>
        <taxon>Bacillati</taxon>
        <taxon>Bacillota</taxon>
        <taxon>Clostridia</taxon>
        <taxon>Eubacteriales</taxon>
        <taxon>Clostridiaceae</taxon>
        <taxon>Clostridium</taxon>
    </lineage>
</organism>
<accession>A0A2P1TMG4</accession>
<dbReference type="Proteomes" id="UP000238070">
    <property type="component" value="Chromosome"/>
</dbReference>
<dbReference type="InterPro" id="IPR003439">
    <property type="entry name" value="ABC_transporter-like_ATP-bd"/>
</dbReference>
<dbReference type="InterPro" id="IPR050166">
    <property type="entry name" value="ABC_transporter_ATP-bind"/>
</dbReference>
<dbReference type="EMBL" id="CP027776">
    <property type="protein sequence ID" value="AVP66107.1"/>
    <property type="molecule type" value="Genomic_DNA"/>
</dbReference>
<dbReference type="PROSITE" id="PS50893">
    <property type="entry name" value="ABC_TRANSPORTER_2"/>
    <property type="match status" value="1"/>
</dbReference>
<name>A0A2P1TMG4_CLOBO</name>
<evidence type="ECO:0000256" key="2">
    <source>
        <dbReference type="ARBA" id="ARBA00022741"/>
    </source>
</evidence>
<dbReference type="SMART" id="SM00382">
    <property type="entry name" value="AAA"/>
    <property type="match status" value="1"/>
</dbReference>
<evidence type="ECO:0000313" key="6">
    <source>
        <dbReference type="Proteomes" id="UP000238070"/>
    </source>
</evidence>
<keyword evidence="3 5" id="KW-0067">ATP-binding</keyword>
<keyword evidence="2" id="KW-0547">Nucleotide-binding</keyword>
<proteinExistence type="predicted"/>
<evidence type="ECO:0000256" key="3">
    <source>
        <dbReference type="ARBA" id="ARBA00022840"/>
    </source>
</evidence>
<gene>
    <name evidence="5" type="ORF">C3B64_18420</name>
</gene>
<dbReference type="CDD" id="cd03293">
    <property type="entry name" value="ABC_NrtD_SsuB_transporters"/>
    <property type="match status" value="1"/>
</dbReference>
<dbReference type="PROSITE" id="PS00211">
    <property type="entry name" value="ABC_TRANSPORTER_1"/>
    <property type="match status" value="1"/>
</dbReference>
<sequence length="253" mass="28624">MDKVIVENIFMNYHSLKGSTPALKDISFSIEEGEFVSIVGPSGCGKSTLLNIIAGLIPQSSGDIYIDGEKQKSISPKIGYMFQKDHLFNWLTVLDNITLGLKIQHKLNSERKETIEKLLKDYGLLDFKDHHPDELSGGMRQKVALIRTLALNPEVLLLDEPFSALDYQTRLNISDEIYNIIKKEGKTAIMVTHDISEAVAMSDRILVLSKRPAKIKKDVTIKLSTKCNSPLKCREAPEFRVYFNDIWKELNDI</sequence>
<dbReference type="GO" id="GO:0016887">
    <property type="term" value="F:ATP hydrolysis activity"/>
    <property type="evidence" value="ECO:0007669"/>
    <property type="project" value="InterPro"/>
</dbReference>
<dbReference type="AlphaFoldDB" id="A0A2P1TMG4"/>
<dbReference type="RefSeq" id="WP_003489931.1">
    <property type="nucleotide sequence ID" value="NZ_CP027779.1"/>
</dbReference>
<dbReference type="InterPro" id="IPR017871">
    <property type="entry name" value="ABC_transporter-like_CS"/>
</dbReference>
<dbReference type="Gene3D" id="3.40.50.300">
    <property type="entry name" value="P-loop containing nucleotide triphosphate hydrolases"/>
    <property type="match status" value="1"/>
</dbReference>
<dbReference type="Pfam" id="PF00005">
    <property type="entry name" value="ABC_tran"/>
    <property type="match status" value="1"/>
</dbReference>
<dbReference type="PANTHER" id="PTHR42788">
    <property type="entry name" value="TAURINE IMPORT ATP-BINDING PROTEIN-RELATED"/>
    <property type="match status" value="1"/>
</dbReference>
<evidence type="ECO:0000256" key="1">
    <source>
        <dbReference type="ARBA" id="ARBA00022448"/>
    </source>
</evidence>